<proteinExistence type="predicted"/>
<organism evidence="1">
    <name type="scientific">marine sediment metagenome</name>
    <dbReference type="NCBI Taxonomy" id="412755"/>
    <lineage>
        <taxon>unclassified sequences</taxon>
        <taxon>metagenomes</taxon>
        <taxon>ecological metagenomes</taxon>
    </lineage>
</organism>
<dbReference type="SUPFAM" id="SSF56672">
    <property type="entry name" value="DNA/RNA polymerases"/>
    <property type="match status" value="1"/>
</dbReference>
<sequence length="181" mass="20936">VDFYRKELYPEVTSMWYELQRAAMAAVKHPRLVTEVKRPYTTVKFKRAKGFLWMRLASGRMLAYYQPRVQKRRAPWGDMVDTIVHMGNSVTGWRAQALIPGRIFENLVQATARDVMMPGALETIRSGYRLVGRVHDELVSERPEGTGNLEEYIKAMCPELPWLQGIPIEADGWTGFRYRKG</sequence>
<evidence type="ECO:0008006" key="2">
    <source>
        <dbReference type="Google" id="ProtNLM"/>
    </source>
</evidence>
<accession>X0WV98</accession>
<dbReference type="AlphaFoldDB" id="X0WV98"/>
<comment type="caution">
    <text evidence="1">The sequence shown here is derived from an EMBL/GenBank/DDBJ whole genome shotgun (WGS) entry which is preliminary data.</text>
</comment>
<protein>
    <recommendedName>
        <fullName evidence="2">DNA-directed DNA polymerase family A palm domain-containing protein</fullName>
    </recommendedName>
</protein>
<name>X0WV98_9ZZZZ</name>
<dbReference type="EMBL" id="BARS01048853">
    <property type="protein sequence ID" value="GAG28388.1"/>
    <property type="molecule type" value="Genomic_DNA"/>
</dbReference>
<gene>
    <name evidence="1" type="ORF">S01H1_73135</name>
</gene>
<evidence type="ECO:0000313" key="1">
    <source>
        <dbReference type="EMBL" id="GAG28388.1"/>
    </source>
</evidence>
<dbReference type="InterPro" id="IPR043502">
    <property type="entry name" value="DNA/RNA_pol_sf"/>
</dbReference>
<feature type="non-terminal residue" evidence="1">
    <location>
        <position position="1"/>
    </location>
</feature>
<reference evidence="1" key="1">
    <citation type="journal article" date="2014" name="Front. Microbiol.">
        <title>High frequency of phylogenetically diverse reductive dehalogenase-homologous genes in deep subseafloor sedimentary metagenomes.</title>
        <authorList>
            <person name="Kawai M."/>
            <person name="Futagami T."/>
            <person name="Toyoda A."/>
            <person name="Takaki Y."/>
            <person name="Nishi S."/>
            <person name="Hori S."/>
            <person name="Arai W."/>
            <person name="Tsubouchi T."/>
            <person name="Morono Y."/>
            <person name="Uchiyama I."/>
            <person name="Ito T."/>
            <person name="Fujiyama A."/>
            <person name="Inagaki F."/>
            <person name="Takami H."/>
        </authorList>
    </citation>
    <scope>NUCLEOTIDE SEQUENCE</scope>
    <source>
        <strain evidence="1">Expedition CK06-06</strain>
    </source>
</reference>